<gene>
    <name evidence="2" type="primary">pppL</name>
    <name evidence="2" type="ORF">GCM10011430_13170</name>
</gene>
<proteinExistence type="predicted"/>
<reference evidence="2" key="2">
    <citation type="submission" date="2020-09" db="EMBL/GenBank/DDBJ databases">
        <authorList>
            <person name="Sun Q."/>
            <person name="Sedlacek I."/>
        </authorList>
    </citation>
    <scope>NUCLEOTIDE SEQUENCE</scope>
    <source>
        <strain evidence="2">CCM 7664</strain>
    </source>
</reference>
<dbReference type="EMBL" id="BMDP01000002">
    <property type="protein sequence ID" value="GGI54143.1"/>
    <property type="molecule type" value="Genomic_DNA"/>
</dbReference>
<evidence type="ECO:0000313" key="3">
    <source>
        <dbReference type="Proteomes" id="UP000627205"/>
    </source>
</evidence>
<dbReference type="PROSITE" id="PS51746">
    <property type="entry name" value="PPM_2"/>
    <property type="match status" value="1"/>
</dbReference>
<dbReference type="InterPro" id="IPR036457">
    <property type="entry name" value="PPM-type-like_dom_sf"/>
</dbReference>
<name>A0A8J3B2Z0_9BURK</name>
<dbReference type="Gene3D" id="3.60.40.10">
    <property type="entry name" value="PPM-type phosphatase domain"/>
    <property type="match status" value="1"/>
</dbReference>
<protein>
    <submittedName>
        <fullName evidence="2">Protein phosphatase</fullName>
    </submittedName>
</protein>
<sequence length="300" mass="32287">MTHHVALQFAARTDTGLVRAHNEDAVAVSAGHGIAVLADGMGGYNAGEIASGIATAVVVSELERLLSQTDGAISRTAGGTASRAASGKRLRQWMTDAVLAANQEILETARDEPQYSGMGTTLVAALFRHDRIVLAHLGDSRCYRFRQGELCLLTRDHSLLQEQIDAGLVSPEWARYAPNKNLITRALGVAPQVDVEINDYQIEAGDVYLLCSDGLSDMLTDAQLAGMLADPHVTLDHLGDRLVAAANGNGGRDNISAILVRINAAGAAMARSRWPQLNTWLNKMRAFRVIRPIRATDDRE</sequence>
<dbReference type="SMART" id="SM00331">
    <property type="entry name" value="PP2C_SIG"/>
    <property type="match status" value="1"/>
</dbReference>
<dbReference type="NCBIfam" id="NF033484">
    <property type="entry name" value="Stp1_PP2C_phos"/>
    <property type="match status" value="1"/>
</dbReference>
<accession>A0A8J3B2Z0</accession>
<dbReference type="PANTHER" id="PTHR13832:SF827">
    <property type="entry name" value="PROTEIN PHOSPHATASE 1L"/>
    <property type="match status" value="1"/>
</dbReference>
<dbReference type="AlphaFoldDB" id="A0A8J3B2Z0"/>
<dbReference type="SUPFAM" id="SSF81606">
    <property type="entry name" value="PP2C-like"/>
    <property type="match status" value="1"/>
</dbReference>
<dbReference type="CDD" id="cd00143">
    <property type="entry name" value="PP2Cc"/>
    <property type="match status" value="1"/>
</dbReference>
<dbReference type="InterPro" id="IPR001932">
    <property type="entry name" value="PPM-type_phosphatase-like_dom"/>
</dbReference>
<dbReference type="RefSeq" id="WP_188420233.1">
    <property type="nucleotide sequence ID" value="NZ_BMDP01000002.1"/>
</dbReference>
<reference evidence="2" key="1">
    <citation type="journal article" date="2014" name="Int. J. Syst. Evol. Microbiol.">
        <title>Complete genome sequence of Corynebacterium casei LMG S-19264T (=DSM 44701T), isolated from a smear-ripened cheese.</title>
        <authorList>
            <consortium name="US DOE Joint Genome Institute (JGI-PGF)"/>
            <person name="Walter F."/>
            <person name="Albersmeier A."/>
            <person name="Kalinowski J."/>
            <person name="Ruckert C."/>
        </authorList>
    </citation>
    <scope>NUCLEOTIDE SEQUENCE</scope>
    <source>
        <strain evidence="2">CCM 7664</strain>
    </source>
</reference>
<dbReference type="Proteomes" id="UP000627205">
    <property type="component" value="Unassembled WGS sequence"/>
</dbReference>
<dbReference type="Pfam" id="PF13672">
    <property type="entry name" value="PP2C_2"/>
    <property type="match status" value="1"/>
</dbReference>
<organism evidence="2 3">
    <name type="scientific">Oxalicibacterium solurbis</name>
    <dbReference type="NCBI Taxonomy" id="69280"/>
    <lineage>
        <taxon>Bacteria</taxon>
        <taxon>Pseudomonadati</taxon>
        <taxon>Pseudomonadota</taxon>
        <taxon>Betaproteobacteria</taxon>
        <taxon>Burkholderiales</taxon>
        <taxon>Oxalobacteraceae</taxon>
        <taxon>Oxalicibacterium</taxon>
    </lineage>
</organism>
<keyword evidence="3" id="KW-1185">Reference proteome</keyword>
<comment type="caution">
    <text evidence="2">The sequence shown here is derived from an EMBL/GenBank/DDBJ whole genome shotgun (WGS) entry which is preliminary data.</text>
</comment>
<dbReference type="SMART" id="SM00332">
    <property type="entry name" value="PP2Cc"/>
    <property type="match status" value="1"/>
</dbReference>
<dbReference type="GO" id="GO:0004722">
    <property type="term" value="F:protein serine/threonine phosphatase activity"/>
    <property type="evidence" value="ECO:0007669"/>
    <property type="project" value="InterPro"/>
</dbReference>
<dbReference type="PANTHER" id="PTHR13832">
    <property type="entry name" value="PROTEIN PHOSPHATASE 2C"/>
    <property type="match status" value="1"/>
</dbReference>
<dbReference type="InterPro" id="IPR015655">
    <property type="entry name" value="PP2C"/>
</dbReference>
<evidence type="ECO:0000313" key="2">
    <source>
        <dbReference type="EMBL" id="GGI54143.1"/>
    </source>
</evidence>
<evidence type="ECO:0000259" key="1">
    <source>
        <dbReference type="PROSITE" id="PS51746"/>
    </source>
</evidence>
<feature type="domain" description="PPM-type phosphatase" evidence="1">
    <location>
        <begin position="8"/>
        <end position="262"/>
    </location>
</feature>